<organism evidence="2 3">
    <name type="scientific">Candidatus Erysipelatoclostridium merdavium</name>
    <dbReference type="NCBI Taxonomy" id="2838566"/>
    <lineage>
        <taxon>Bacteria</taxon>
        <taxon>Bacillati</taxon>
        <taxon>Bacillota</taxon>
        <taxon>Erysipelotrichia</taxon>
        <taxon>Erysipelotrichales</taxon>
        <taxon>Erysipelotrichales incertae sedis</taxon>
    </lineage>
</organism>
<feature type="transmembrane region" description="Helical" evidence="1">
    <location>
        <begin position="6"/>
        <end position="24"/>
    </location>
</feature>
<accession>A0A9D1XLR4</accession>
<dbReference type="Proteomes" id="UP000886724">
    <property type="component" value="Unassembled WGS sequence"/>
</dbReference>
<evidence type="ECO:0000256" key="1">
    <source>
        <dbReference type="SAM" id="Phobius"/>
    </source>
</evidence>
<protein>
    <submittedName>
        <fullName evidence="2">DUF2304 domain-containing protein</fullName>
    </submittedName>
</protein>
<dbReference type="AlphaFoldDB" id="A0A9D1XLR4"/>
<evidence type="ECO:0000313" key="3">
    <source>
        <dbReference type="Proteomes" id="UP000886724"/>
    </source>
</evidence>
<evidence type="ECO:0000313" key="2">
    <source>
        <dbReference type="EMBL" id="HIX81396.1"/>
    </source>
</evidence>
<feature type="transmembrane region" description="Helical" evidence="1">
    <location>
        <begin position="69"/>
        <end position="89"/>
    </location>
</feature>
<feature type="transmembrane region" description="Helical" evidence="1">
    <location>
        <begin position="36"/>
        <end position="57"/>
    </location>
</feature>
<name>A0A9D1XLR4_9FIRM</name>
<reference evidence="2" key="1">
    <citation type="journal article" date="2021" name="PeerJ">
        <title>Extensive microbial diversity within the chicken gut microbiome revealed by metagenomics and culture.</title>
        <authorList>
            <person name="Gilroy R."/>
            <person name="Ravi A."/>
            <person name="Getino M."/>
            <person name="Pursley I."/>
            <person name="Horton D.L."/>
            <person name="Alikhan N.F."/>
            <person name="Baker D."/>
            <person name="Gharbi K."/>
            <person name="Hall N."/>
            <person name="Watson M."/>
            <person name="Adriaenssens E.M."/>
            <person name="Foster-Nyarko E."/>
            <person name="Jarju S."/>
            <person name="Secka A."/>
            <person name="Antonio M."/>
            <person name="Oren A."/>
            <person name="Chaudhuri R.R."/>
            <person name="La Ragione R."/>
            <person name="Hildebrand F."/>
            <person name="Pallen M.J."/>
        </authorList>
    </citation>
    <scope>NUCLEOTIDE SEQUENCE</scope>
    <source>
        <strain evidence="2">ChiGjej1B1-14440</strain>
    </source>
</reference>
<gene>
    <name evidence="2" type="ORF">H9980_05405</name>
</gene>
<proteinExistence type="predicted"/>
<comment type="caution">
    <text evidence="2">The sequence shown here is derived from an EMBL/GenBank/DDBJ whole genome shotgun (WGS) entry which is preliminary data.</text>
</comment>
<sequence length="118" mass="12998">MSFGATLLVLGTGLLIFLVTLQLLRRGRIPVKFSILWFLVSLVLILVGIFPNFIVLISSKIGFISMSNMLVGILIFLLFAMCIALTVIVSGQTTKITLLIQEVSMLKKKIADEEKKNG</sequence>
<reference evidence="2" key="2">
    <citation type="submission" date="2021-04" db="EMBL/GenBank/DDBJ databases">
        <authorList>
            <person name="Gilroy R."/>
        </authorList>
    </citation>
    <scope>NUCLEOTIDE SEQUENCE</scope>
    <source>
        <strain evidence="2">ChiGjej1B1-14440</strain>
    </source>
</reference>
<keyword evidence="1" id="KW-0812">Transmembrane</keyword>
<keyword evidence="1" id="KW-0472">Membrane</keyword>
<dbReference type="EMBL" id="DXET01000117">
    <property type="protein sequence ID" value="HIX81396.1"/>
    <property type="molecule type" value="Genomic_DNA"/>
</dbReference>
<dbReference type="Pfam" id="PF10066">
    <property type="entry name" value="DUF2304"/>
    <property type="match status" value="1"/>
</dbReference>
<dbReference type="InterPro" id="IPR019277">
    <property type="entry name" value="DUF2304"/>
</dbReference>
<keyword evidence="1" id="KW-1133">Transmembrane helix</keyword>